<gene>
    <name evidence="1" type="ORF">CGI_10018470</name>
</gene>
<sequence>MLHQFTMRTIKSRFDSSGRSIKYYMPAIVQGEGAVRIVSSFKKSTIESLIPGKKYKILNATSHPTFGIELKADSVIGETGVVSTGSQRREVQLSMDGRSALLTLWGKETDLEVVAGDMYIVRNIVPKLQETFEGVVESVSFARDVKAKMRGTVRVIKVP</sequence>
<dbReference type="EMBL" id="JH816675">
    <property type="protein sequence ID" value="EKC24139.1"/>
    <property type="molecule type" value="Genomic_DNA"/>
</dbReference>
<dbReference type="AlphaFoldDB" id="K1PYI2"/>
<name>K1PYI2_MAGGI</name>
<organism evidence="1">
    <name type="scientific">Magallana gigas</name>
    <name type="common">Pacific oyster</name>
    <name type="synonym">Crassostrea gigas</name>
    <dbReference type="NCBI Taxonomy" id="29159"/>
    <lineage>
        <taxon>Eukaryota</taxon>
        <taxon>Metazoa</taxon>
        <taxon>Spiralia</taxon>
        <taxon>Lophotrochozoa</taxon>
        <taxon>Mollusca</taxon>
        <taxon>Bivalvia</taxon>
        <taxon>Autobranchia</taxon>
        <taxon>Pteriomorphia</taxon>
        <taxon>Ostreida</taxon>
        <taxon>Ostreoidea</taxon>
        <taxon>Ostreidae</taxon>
        <taxon>Magallana</taxon>
    </lineage>
</organism>
<evidence type="ECO:0000313" key="1">
    <source>
        <dbReference type="EMBL" id="EKC24139.1"/>
    </source>
</evidence>
<reference evidence="1" key="1">
    <citation type="journal article" date="2012" name="Nature">
        <title>The oyster genome reveals stress adaptation and complexity of shell formation.</title>
        <authorList>
            <person name="Zhang G."/>
            <person name="Fang X."/>
            <person name="Guo X."/>
            <person name="Li L."/>
            <person name="Luo R."/>
            <person name="Xu F."/>
            <person name="Yang P."/>
            <person name="Zhang L."/>
            <person name="Wang X."/>
            <person name="Qi H."/>
            <person name="Xiong Z."/>
            <person name="Que H."/>
            <person name="Xie Y."/>
            <person name="Holland P.W."/>
            <person name="Paps J."/>
            <person name="Zhu Y."/>
            <person name="Wu F."/>
            <person name="Chen Y."/>
            <person name="Wang J."/>
            <person name="Peng C."/>
            <person name="Meng J."/>
            <person name="Yang L."/>
            <person name="Liu J."/>
            <person name="Wen B."/>
            <person name="Zhang N."/>
            <person name="Huang Z."/>
            <person name="Zhu Q."/>
            <person name="Feng Y."/>
            <person name="Mount A."/>
            <person name="Hedgecock D."/>
            <person name="Xu Z."/>
            <person name="Liu Y."/>
            <person name="Domazet-Loso T."/>
            <person name="Du Y."/>
            <person name="Sun X."/>
            <person name="Zhang S."/>
            <person name="Liu B."/>
            <person name="Cheng P."/>
            <person name="Jiang X."/>
            <person name="Li J."/>
            <person name="Fan D."/>
            <person name="Wang W."/>
            <person name="Fu W."/>
            <person name="Wang T."/>
            <person name="Wang B."/>
            <person name="Zhang J."/>
            <person name="Peng Z."/>
            <person name="Li Y."/>
            <person name="Li N."/>
            <person name="Wang J."/>
            <person name="Chen M."/>
            <person name="He Y."/>
            <person name="Tan F."/>
            <person name="Song X."/>
            <person name="Zheng Q."/>
            <person name="Huang R."/>
            <person name="Yang H."/>
            <person name="Du X."/>
            <person name="Chen L."/>
            <person name="Yang M."/>
            <person name="Gaffney P.M."/>
            <person name="Wang S."/>
            <person name="Luo L."/>
            <person name="She Z."/>
            <person name="Ming Y."/>
            <person name="Huang W."/>
            <person name="Zhang S."/>
            <person name="Huang B."/>
            <person name="Zhang Y."/>
            <person name="Qu T."/>
            <person name="Ni P."/>
            <person name="Miao G."/>
            <person name="Wang J."/>
            <person name="Wang Q."/>
            <person name="Steinberg C.E."/>
            <person name="Wang H."/>
            <person name="Li N."/>
            <person name="Qian L."/>
            <person name="Zhang G."/>
            <person name="Li Y."/>
            <person name="Yang H."/>
            <person name="Liu X."/>
            <person name="Wang J."/>
            <person name="Yin Y."/>
            <person name="Wang J."/>
        </authorList>
    </citation>
    <scope>NUCLEOTIDE SEQUENCE [LARGE SCALE GENOMIC DNA]</scope>
    <source>
        <strain evidence="1">05x7-T-G4-1.051#20</strain>
    </source>
</reference>
<proteinExistence type="predicted"/>
<accession>K1PYI2</accession>
<dbReference type="HOGENOM" id="CLU_121597_0_0_1"/>
<dbReference type="InParanoid" id="K1PYI2"/>
<protein>
    <submittedName>
        <fullName evidence="1">Uncharacterized protein</fullName>
    </submittedName>
</protein>